<dbReference type="Pfam" id="PF18413">
    <property type="entry name" value="Neuraminidase"/>
    <property type="match status" value="1"/>
</dbReference>
<evidence type="ECO:0000259" key="3">
    <source>
        <dbReference type="Pfam" id="PF20220"/>
    </source>
</evidence>
<evidence type="ECO:0008006" key="6">
    <source>
        <dbReference type="Google" id="ProtNLM"/>
    </source>
</evidence>
<dbReference type="Proteomes" id="UP000467637">
    <property type="component" value="Unassembled WGS sequence"/>
</dbReference>
<dbReference type="Pfam" id="PF20220">
    <property type="entry name" value="ABC_toxin_N"/>
    <property type="match status" value="1"/>
</dbReference>
<keyword evidence="5" id="KW-1185">Reference proteome</keyword>
<organism evidence="4 5">
    <name type="scientific">Paenibacillus anseongense</name>
    <dbReference type="NCBI Taxonomy" id="2682845"/>
    <lineage>
        <taxon>Bacteria</taxon>
        <taxon>Bacillati</taxon>
        <taxon>Bacillota</taxon>
        <taxon>Bacilli</taxon>
        <taxon>Bacillales</taxon>
        <taxon>Paenibacillaceae</taxon>
        <taxon>Paenibacillus</taxon>
    </lineage>
</organism>
<name>A0ABW9UD05_9BACL</name>
<dbReference type="Pfam" id="PF18276">
    <property type="entry name" value="TcA_TcB_BD"/>
    <property type="match status" value="1"/>
</dbReference>
<protein>
    <recommendedName>
        <fullName evidence="6">PA14 domain-containing protein</fullName>
    </recommendedName>
</protein>
<evidence type="ECO:0000259" key="1">
    <source>
        <dbReference type="Pfam" id="PF18276"/>
    </source>
</evidence>
<dbReference type="EMBL" id="WSEM01000016">
    <property type="protein sequence ID" value="MVQ36265.1"/>
    <property type="molecule type" value="Genomic_DNA"/>
</dbReference>
<sequence length="2999" mass="340258">MEKLDLFKANLKSDSQVKTLENLFQANNGNWEAIKAVLANDESFEPEINKLEFTNRLIDWSKGNTNLVSTFQQDPEVSSMRDIAVKLTKQQFVDKTVALAPLESYEDRLAYAQSLHRELFRMESTAMLTSLIRDPKVPILNDAIGGNVAQVLDKHPDFNIKTTSIYDILNNDKALEDIPFENHEAVTTQLKTLQRIAAVSPDVDAVPVLYNTKMLSAMQISAMPQTQFQMMMSKSGLEGNTLVQIHTNAQMVRLRNEHAIQSISEAYRGTGIAMIDNSMGKPEQSPKDRNLSWDLLFGDADFCECGECTSVYSAAAYYVELLQYIRNNNLDPDLDALDPLKKKADPKDISGTPLEKLFDRRPDLGCLKLTCENTNTVLPYIDLANEVMENFVAFKRLKAFNVEDETSGELLAEPQNTEYQAYCILKNEVYPFTLPYHQPIDAERIYLKHLDTSRYELIKTFQKKVKNGDDEVVRLKNEALNRAADAEFLGLTLEEYVILTQECFETKDLMDKLKKKNFTDDEYRQTIGVKPVSKYYGFDDDQTMMGDEGLTLIKKQFLRRTGIDYVNLVELLKTEYINPNMPKGKSKAIMESLHLNYRFLQNYAKANGIDIMADLLVNYEELAALVPTLKEKVAVLIGRKVTGCADSDPNKPDISDKDIRRWVKCEFAKAGKMIVIESGRGCANGKVYKSVREIATREFATVIDCKIYNDDGVEQGAIDRKTGKVSLNEHAWLDANILQGASFVSDKGEKGVFMAMDGKQHLIYTEQKDSCDLDTALLQHLDGTPLTVEEYDRIHRFLRLWRKLGWTISETDQAIAGLSHANSVAQQNNAPEEETLCENCGEDDCDCCEDCKDCEGSGGNMIKHPLAINPNLIHQLVAVKKLLDQTSLELDKLLTFWSPIGTVGEKSLYERFFLTHNVRGIDKIFKADDNGHYLLADTSLLDHVPVVMAALNLSADDIQAIIQDAKLDNKLTLSSLSTLYRYRLLSKALGLRIPTFIRILPLFEPLFADAHSTLLFLKRWDRMQAAGFTPLQLNYIIRGVDDENKPFAPSELNVLQFSKTLYDGLNAIDEVHQNLKADPAIQDPAAQMLNIQEQATGELVRSKASLLFESGMVDKIVGILEGTNVFKTKAPSKLNIALKDTQSLKNKLQYDPSTGILQITGILTEAEKNDYKAIDNSLEWANAFVRIQKQQDKMFNELLACVIEQAQTDTDKPRIITLFHSGDISKPLDKIPDGEADPNTAGPKRAAFLEIYLPYLRQQLSHRFVINTLAGFVGLDAKIVEALVSEVLKQDASDEPIYGIFENIKESANPNEAKWEVYVNPASDALYTFVVRDSDTEPAVSMDGKALVFTEQEDLVNGKEWWSDTQTLHAGTLVNLVASGIHITQIYWKTPSTEVSAIPSTAFIPGFATKRCEPALIALKKAAMLISTFELSEDEIRFIDGNKGDFGGFEFKAPSPEQWRRLEAYVRLRNSLPQAKLNMLGFWKWIRDQDSDKNELPVKIAELTTWKPERIKKLIAASHFDLANLEDYRNEQSLLKLQKALAVADKIGVDIDLLFDWAVPGTKFNVRRKIADSIKHAIRARYNQADWEQVVKPLSDELRSNQKQALIAYLLQQKELIERNVIDANGLFEYFLIDVQMEPVVETSRIKQAISSVQLFVQRCFLGLEKGILPELLDRPRWDWMQNYRVWEANRKVFLYPENWILSNLRDDKSPFFKELESELLQKDITKQNVTDALKNYLYKLDEVSNMEVVGLYVEGTATDENAKLHIFARTRSAPHIFYYRYVELKGMNWYPWEKMQVDIPSYEVEKSLLKDTGSFLTPVVWNDRLLVFFPQIMKKTQSEDLNGINVKSYADDPGSLAQPTEYYEIKMAWSEYRNGKWTQKQVSTGAVFTQPIGTYHDLQYCRFIPIVSDSSVIINIGDQWGLDPSYQGAFEFNGSALVSTSAKLLNESFNINYFNQDNFDNMYSWQIDPVSLQRQNTTIYFHEDNAKEMVQGLYPEDTDFYYSNSKDLLQLMNSGKLEAFFNRNLTIPDVNFGPYQPANLPKGTNCIYHELKRPYSLYTWELFFHTPVMIANTLSKAQHYEEAMNWYHYVFNPFAEGSGATRFWQFMPFRNINSQRVLDNIFDNLKPNTEDQAINEWRDKPFMPHVVARGRPVAYMKWVVMSYVDNLIAWGDYLFRQDTIESINQAIQCYVLAGHIFGPQPMMIPKRGKIQPQTYMSLLDKWDAFGNAMVELELVAPFSNQTDLPIGLANRELASANIYGTASSLYFCIPNNPKLMGYWDTLADRLFKIRNSQNIEGVFRKLPLFEPPIDPALLVQAAAHGLSLASVLNDLHTPMPNYRFYYLLQKALELCNELKALGGAMLSAKEKLNNETITLLRAKHEGVMQNLLMEIKKKQLDEAQKNLESLRQNRVSPEFRMKYYLKLSGLDESLVPSDTVEFNGVPNEIVTVDGDSGLKLIPFEKEDMEKASEAQDFTRWSGISETLAGALHLIPNFTMDGKPFGVGAGVAWGGSFFGSAAQAVAKGLQVRASDLSFGANQAGKKGGLTRALQDRIHQASSAGFELKQIDKQIIANLIRIEIANQEIANQQKAIDNANEVEDFIRNKYSNEELYVWMADNLNTLHHQVYTLAYELAKKAELVYRFDRGVTSTNFIQSGYYDAGRNGLLAGEQLYVGLKQLEAAYQQERGYDYEIVKPISLYQINPLAVVQLREAGKCEFTLPEVLFDMDYPGHYKRRIKSVSLSIPCIVGPYTGVNATLSLLENKFRNTSIGGKDYVEDTEQTDGRFSTFNIPISAIAASSAQNDSGVFELSFKDERYLPFEGAGVISRWRLEMPNFRQFDYSKISDAILHVKYTSCEGGERLKSGAIKSLSKQLENMEQELNETGLHIALNLKHDLPGEWNVLRKNGSVDLKIDKTRLPFMAQTLKAAIENVMFVAKVKDDPVGFTIKIDEANLLLNRIDDWNVCFGNQEDLSLDQSFALSVGVDQMKNLEELMLIVKYKF</sequence>
<feature type="domain" description="Neuraminidase-like" evidence="2">
    <location>
        <begin position="1748"/>
        <end position="1888"/>
    </location>
</feature>
<dbReference type="RefSeq" id="WP_157320149.1">
    <property type="nucleotide sequence ID" value="NZ_WSEM01000016.1"/>
</dbReference>
<dbReference type="InterPro" id="IPR046839">
    <property type="entry name" value="ABC_toxin_N"/>
</dbReference>
<evidence type="ECO:0000313" key="4">
    <source>
        <dbReference type="EMBL" id="MVQ36265.1"/>
    </source>
</evidence>
<dbReference type="InterPro" id="IPR040840">
    <property type="entry name" value="TcA_TcB_BD"/>
</dbReference>
<feature type="domain" description="ABC toxin N-terminal" evidence="3">
    <location>
        <begin position="1596"/>
        <end position="1717"/>
    </location>
</feature>
<proteinExistence type="predicted"/>
<gene>
    <name evidence="4" type="ORF">GON05_16760</name>
</gene>
<comment type="caution">
    <text evidence="4">The sequence shown here is derived from an EMBL/GenBank/DDBJ whole genome shotgun (WGS) entry which is preliminary data.</text>
</comment>
<feature type="domain" description="Tc toxin complex TcA C-terminal TcB-binding" evidence="1">
    <location>
        <begin position="2568"/>
        <end position="2853"/>
    </location>
</feature>
<evidence type="ECO:0000259" key="2">
    <source>
        <dbReference type="Pfam" id="PF18413"/>
    </source>
</evidence>
<reference evidence="4 5" key="1">
    <citation type="submission" date="2019-12" db="EMBL/GenBank/DDBJ databases">
        <authorList>
            <person name="Huq M.A."/>
        </authorList>
    </citation>
    <scope>NUCLEOTIDE SEQUENCE [LARGE SCALE GENOMIC DNA]</scope>
    <source>
        <strain evidence="4 5">MAH-34</strain>
    </source>
</reference>
<evidence type="ECO:0000313" key="5">
    <source>
        <dbReference type="Proteomes" id="UP000467637"/>
    </source>
</evidence>
<accession>A0ABW9UD05</accession>
<dbReference type="InterPro" id="IPR041079">
    <property type="entry name" value="Neuraminidase-like"/>
</dbReference>